<keyword evidence="1" id="KW-0472">Membrane</keyword>
<reference evidence="2 3" key="1">
    <citation type="submission" date="2023-03" db="EMBL/GenBank/DDBJ databases">
        <title>WGS of NDM-producing Providencia thailandensis from Ukrainian patients.</title>
        <authorList>
            <person name="Zabicka D."/>
            <person name="Izdebski R."/>
            <person name="Urbanowicz P."/>
            <person name="Biedrzycka M."/>
            <person name="Guzek A."/>
            <person name="Gniadkowski M."/>
        </authorList>
    </citation>
    <scope>NUCLEOTIDE SEQUENCE [LARGE SCALE GENOMIC DNA]</scope>
    <source>
        <strain evidence="2 3">8015-22</strain>
    </source>
</reference>
<dbReference type="EMBL" id="JAREJI010000142">
    <property type="protein sequence ID" value="MDE8772162.1"/>
    <property type="molecule type" value="Genomic_DNA"/>
</dbReference>
<dbReference type="AlphaFoldDB" id="A0AAJ1JJB5"/>
<name>A0AAJ1JJB5_PROST</name>
<feature type="non-terminal residue" evidence="2">
    <location>
        <position position="85"/>
    </location>
</feature>
<keyword evidence="1" id="KW-1133">Transmembrane helix</keyword>
<dbReference type="Proteomes" id="UP001163056">
    <property type="component" value="Unassembled WGS sequence"/>
</dbReference>
<sequence length="85" mass="8884">GNSVVVRDIMSGRNPFAEMFGEILGGLFVGGLRTLMRKGGMAVIKQCLNKVGCTLVSEIVGTAVGSMVTATVVQAFNSLHHPVHA</sequence>
<dbReference type="RefSeq" id="WP_275205574.1">
    <property type="nucleotide sequence ID" value="NZ_JAREJF010000123.1"/>
</dbReference>
<proteinExistence type="predicted"/>
<comment type="caution">
    <text evidence="2">The sequence shown here is derived from an EMBL/GenBank/DDBJ whole genome shotgun (WGS) entry which is preliminary data.</text>
</comment>
<feature type="non-terminal residue" evidence="2">
    <location>
        <position position="1"/>
    </location>
</feature>
<gene>
    <name evidence="2" type="ORF">PZS58_22270</name>
</gene>
<evidence type="ECO:0000313" key="3">
    <source>
        <dbReference type="Proteomes" id="UP001163056"/>
    </source>
</evidence>
<accession>A0AAJ1JJB5</accession>
<evidence type="ECO:0000313" key="2">
    <source>
        <dbReference type="EMBL" id="MDE8772162.1"/>
    </source>
</evidence>
<protein>
    <submittedName>
        <fullName evidence="2">Uncharacterized protein</fullName>
    </submittedName>
</protein>
<evidence type="ECO:0000256" key="1">
    <source>
        <dbReference type="SAM" id="Phobius"/>
    </source>
</evidence>
<feature type="transmembrane region" description="Helical" evidence="1">
    <location>
        <begin position="16"/>
        <end position="36"/>
    </location>
</feature>
<keyword evidence="1" id="KW-0812">Transmembrane</keyword>
<organism evidence="2 3">
    <name type="scientific">Providencia stuartii</name>
    <dbReference type="NCBI Taxonomy" id="588"/>
    <lineage>
        <taxon>Bacteria</taxon>
        <taxon>Pseudomonadati</taxon>
        <taxon>Pseudomonadota</taxon>
        <taxon>Gammaproteobacteria</taxon>
        <taxon>Enterobacterales</taxon>
        <taxon>Morganellaceae</taxon>
        <taxon>Providencia</taxon>
    </lineage>
</organism>